<evidence type="ECO:0000256" key="1">
    <source>
        <dbReference type="ARBA" id="ARBA00010923"/>
    </source>
</evidence>
<keyword evidence="5" id="KW-0540">Nuclease</keyword>
<feature type="domain" description="Type I restriction modification DNA specificity" evidence="4">
    <location>
        <begin position="14"/>
        <end position="184"/>
    </location>
</feature>
<dbReference type="InterPro" id="IPR044946">
    <property type="entry name" value="Restrct_endonuc_typeI_TRD_sf"/>
</dbReference>
<evidence type="ECO:0000259" key="4">
    <source>
        <dbReference type="Pfam" id="PF01420"/>
    </source>
</evidence>
<protein>
    <submittedName>
        <fullName evidence="5">Restriction endonuclease subunit S</fullName>
    </submittedName>
</protein>
<comment type="caution">
    <text evidence="5">The sequence shown here is derived from an EMBL/GenBank/DDBJ whole genome shotgun (WGS) entry which is preliminary data.</text>
</comment>
<name>A0ABV7XVY6_9FLAO</name>
<dbReference type="PANTHER" id="PTHR30408:SF12">
    <property type="entry name" value="TYPE I RESTRICTION ENZYME MJAVIII SPECIFICITY SUBUNIT"/>
    <property type="match status" value="1"/>
</dbReference>
<keyword evidence="6" id="KW-1185">Reference proteome</keyword>
<dbReference type="InterPro" id="IPR052021">
    <property type="entry name" value="Type-I_RS_S_subunit"/>
</dbReference>
<dbReference type="InterPro" id="IPR000055">
    <property type="entry name" value="Restrct_endonuc_typeI_TRD"/>
</dbReference>
<reference evidence="6" key="1">
    <citation type="journal article" date="2019" name="Int. J. Syst. Evol. Microbiol.">
        <title>The Global Catalogue of Microorganisms (GCM) 10K type strain sequencing project: providing services to taxonomists for standard genome sequencing and annotation.</title>
        <authorList>
            <consortium name="The Broad Institute Genomics Platform"/>
            <consortium name="The Broad Institute Genome Sequencing Center for Infectious Disease"/>
            <person name="Wu L."/>
            <person name="Ma J."/>
        </authorList>
    </citation>
    <scope>NUCLEOTIDE SEQUENCE [LARGE SCALE GENOMIC DNA]</scope>
    <source>
        <strain evidence="6">CECT 7798</strain>
    </source>
</reference>
<evidence type="ECO:0000313" key="5">
    <source>
        <dbReference type="EMBL" id="MFC3756423.1"/>
    </source>
</evidence>
<keyword evidence="5" id="KW-0255">Endonuclease</keyword>
<keyword evidence="2" id="KW-0680">Restriction system</keyword>
<sequence>MFAFPNLRFPGFEEEWETKKLGEVVKINQGLQIAISERLTEKREGAYFYITNEFLKANSIKRYYILNPPKSVICEEEDILMTRTGNTGQVVTNVSGAFHNNFFKVAYPEYIVKNFLLNFLQSNKIQNQIIRLAGTSTIPDLNHSDFYKIKIIFPSTQEQKKISTLLSLLAQRIQTQKKIISQLTSQMLNLKDLIFEQKLKFKDDQDANFPDWKENKIENICEKQSSSISANKIEDNIGDYPIYGATGILKNIDFYEVESDYISIIKDGAGVGRLLYCKGKSSVLGTLDIIKPKNVNIFFLYLLLSRIDFKKYITGSTIPHIYFKDYKKEKHLIPSIEEQFKIANFLSSIQEKIEIQKQILEKLEFQKKFLLANLFV</sequence>
<gene>
    <name evidence="5" type="ORF">ACFONJ_10640</name>
</gene>
<dbReference type="Gene3D" id="3.90.220.20">
    <property type="entry name" value="DNA methylase specificity domains"/>
    <property type="match status" value="2"/>
</dbReference>
<keyword evidence="3" id="KW-0238">DNA-binding</keyword>
<organism evidence="5 6">
    <name type="scientific">Chryseobacterium tructae</name>
    <dbReference type="NCBI Taxonomy" id="1037380"/>
    <lineage>
        <taxon>Bacteria</taxon>
        <taxon>Pseudomonadati</taxon>
        <taxon>Bacteroidota</taxon>
        <taxon>Flavobacteriia</taxon>
        <taxon>Flavobacteriales</taxon>
        <taxon>Weeksellaceae</taxon>
        <taxon>Chryseobacterium group</taxon>
        <taxon>Chryseobacterium</taxon>
    </lineage>
</organism>
<dbReference type="EMBL" id="JBHRYO010000002">
    <property type="protein sequence ID" value="MFC3756423.1"/>
    <property type="molecule type" value="Genomic_DNA"/>
</dbReference>
<evidence type="ECO:0000313" key="6">
    <source>
        <dbReference type="Proteomes" id="UP001595735"/>
    </source>
</evidence>
<keyword evidence="5" id="KW-0378">Hydrolase</keyword>
<accession>A0ABV7XVY6</accession>
<dbReference type="CDD" id="cd17263">
    <property type="entry name" value="RMtype1_S_AbaB8300I-TRD1-CR1_like"/>
    <property type="match status" value="1"/>
</dbReference>
<dbReference type="SUPFAM" id="SSF116734">
    <property type="entry name" value="DNA methylase specificity domain"/>
    <property type="match status" value="2"/>
</dbReference>
<dbReference type="Proteomes" id="UP001595735">
    <property type="component" value="Unassembled WGS sequence"/>
</dbReference>
<dbReference type="GO" id="GO:0004519">
    <property type="term" value="F:endonuclease activity"/>
    <property type="evidence" value="ECO:0007669"/>
    <property type="project" value="UniProtKB-KW"/>
</dbReference>
<dbReference type="Pfam" id="PF01420">
    <property type="entry name" value="Methylase_S"/>
    <property type="match status" value="2"/>
</dbReference>
<dbReference type="RefSeq" id="WP_290301310.1">
    <property type="nucleotide sequence ID" value="NZ_JAUFQR010000001.1"/>
</dbReference>
<dbReference type="Gene3D" id="1.10.287.1120">
    <property type="entry name" value="Bipartite methylase S protein"/>
    <property type="match status" value="1"/>
</dbReference>
<feature type="domain" description="Type I restriction modification DNA specificity" evidence="4">
    <location>
        <begin position="211"/>
        <end position="364"/>
    </location>
</feature>
<proteinExistence type="inferred from homology"/>
<comment type="similarity">
    <text evidence="1">Belongs to the type-I restriction system S methylase family.</text>
</comment>
<evidence type="ECO:0000256" key="2">
    <source>
        <dbReference type="ARBA" id="ARBA00022747"/>
    </source>
</evidence>
<dbReference type="PANTHER" id="PTHR30408">
    <property type="entry name" value="TYPE-1 RESTRICTION ENZYME ECOKI SPECIFICITY PROTEIN"/>
    <property type="match status" value="1"/>
</dbReference>
<evidence type="ECO:0000256" key="3">
    <source>
        <dbReference type="ARBA" id="ARBA00023125"/>
    </source>
</evidence>